<dbReference type="EMBL" id="CAJVCH010571473">
    <property type="protein sequence ID" value="CAG7837594.1"/>
    <property type="molecule type" value="Genomic_DNA"/>
</dbReference>
<accession>A0A8J2LRP1</accession>
<gene>
    <name evidence="1" type="ORF">AFUS01_LOCUS46686</name>
</gene>
<organism evidence="1 2">
    <name type="scientific">Allacma fusca</name>
    <dbReference type="NCBI Taxonomy" id="39272"/>
    <lineage>
        <taxon>Eukaryota</taxon>
        <taxon>Metazoa</taxon>
        <taxon>Ecdysozoa</taxon>
        <taxon>Arthropoda</taxon>
        <taxon>Hexapoda</taxon>
        <taxon>Collembola</taxon>
        <taxon>Symphypleona</taxon>
        <taxon>Sminthuridae</taxon>
        <taxon>Allacma</taxon>
    </lineage>
</organism>
<name>A0A8J2LRP1_9HEXA</name>
<dbReference type="AlphaFoldDB" id="A0A8J2LRP1"/>
<evidence type="ECO:0000313" key="2">
    <source>
        <dbReference type="Proteomes" id="UP000708208"/>
    </source>
</evidence>
<comment type="caution">
    <text evidence="1">The sequence shown here is derived from an EMBL/GenBank/DDBJ whole genome shotgun (WGS) entry which is preliminary data.</text>
</comment>
<dbReference type="Proteomes" id="UP000708208">
    <property type="component" value="Unassembled WGS sequence"/>
</dbReference>
<sequence length="74" mass="8122">MPNNGIVSIGVTWSFGIHDKVSRLLELQWLCIGRQLGDTYYLTIAGAVLHICTSEVGNCKSGRRIAPCARFSLL</sequence>
<evidence type="ECO:0000313" key="1">
    <source>
        <dbReference type="EMBL" id="CAG7837594.1"/>
    </source>
</evidence>
<proteinExistence type="predicted"/>
<keyword evidence="2" id="KW-1185">Reference proteome</keyword>
<reference evidence="1" key="1">
    <citation type="submission" date="2021-06" db="EMBL/GenBank/DDBJ databases">
        <authorList>
            <person name="Hodson N. C."/>
            <person name="Mongue J. A."/>
            <person name="Jaron S. K."/>
        </authorList>
    </citation>
    <scope>NUCLEOTIDE SEQUENCE</scope>
</reference>
<protein>
    <submittedName>
        <fullName evidence="1">Uncharacterized protein</fullName>
    </submittedName>
</protein>